<dbReference type="RefSeq" id="WP_094457365.1">
    <property type="nucleotide sequence ID" value="NZ_NOXU01000031.1"/>
</dbReference>
<organism evidence="1 2">
    <name type="scientific">Niveispirillum lacus</name>
    <dbReference type="NCBI Taxonomy" id="1981099"/>
    <lineage>
        <taxon>Bacteria</taxon>
        <taxon>Pseudomonadati</taxon>
        <taxon>Pseudomonadota</taxon>
        <taxon>Alphaproteobacteria</taxon>
        <taxon>Rhodospirillales</taxon>
        <taxon>Azospirillaceae</taxon>
        <taxon>Niveispirillum</taxon>
    </lineage>
</organism>
<evidence type="ECO:0000313" key="2">
    <source>
        <dbReference type="Proteomes" id="UP000216998"/>
    </source>
</evidence>
<comment type="caution">
    <text evidence="1">The sequence shown here is derived from an EMBL/GenBank/DDBJ whole genome shotgun (WGS) entry which is preliminary data.</text>
</comment>
<proteinExistence type="predicted"/>
<sequence length="73" mass="7935">MKDAARMFTNVNETMLSDRMRFALNEVEQMGIRGLTAVPVKPTQEMLTAGARAGGISIEAVMAIYTAMLRAAD</sequence>
<accession>A0A255YSZ2</accession>
<protein>
    <submittedName>
        <fullName evidence="1">Uncharacterized protein</fullName>
    </submittedName>
</protein>
<keyword evidence="2" id="KW-1185">Reference proteome</keyword>
<gene>
    <name evidence="1" type="ORF">CHU95_16085</name>
</gene>
<dbReference type="OrthoDB" id="7361098at2"/>
<name>A0A255YSZ2_9PROT</name>
<reference evidence="1 2" key="1">
    <citation type="submission" date="2017-07" db="EMBL/GenBank/DDBJ databases">
        <title>Niveispirillum cyanobacteriorum sp. nov., isolated from cyanobacterial aggregates in a eutrophic lake.</title>
        <authorList>
            <person name="Cai H."/>
        </authorList>
    </citation>
    <scope>NUCLEOTIDE SEQUENCE [LARGE SCALE GENOMIC DNA]</scope>
    <source>
        <strain evidence="2">TH1-14</strain>
    </source>
</reference>
<evidence type="ECO:0000313" key="1">
    <source>
        <dbReference type="EMBL" id="OYQ32323.1"/>
    </source>
</evidence>
<dbReference type="EMBL" id="NOXU01000031">
    <property type="protein sequence ID" value="OYQ32323.1"/>
    <property type="molecule type" value="Genomic_DNA"/>
</dbReference>
<dbReference type="Proteomes" id="UP000216998">
    <property type="component" value="Unassembled WGS sequence"/>
</dbReference>
<dbReference type="AlphaFoldDB" id="A0A255YSZ2"/>